<accession>A0A1G2DCT8</accession>
<reference evidence="1 2" key="1">
    <citation type="journal article" date="2016" name="Nat. Commun.">
        <title>Thousands of microbial genomes shed light on interconnected biogeochemical processes in an aquifer system.</title>
        <authorList>
            <person name="Anantharaman K."/>
            <person name="Brown C.T."/>
            <person name="Hug L.A."/>
            <person name="Sharon I."/>
            <person name="Castelle C.J."/>
            <person name="Probst A.J."/>
            <person name="Thomas B.C."/>
            <person name="Singh A."/>
            <person name="Wilkins M.J."/>
            <person name="Karaoz U."/>
            <person name="Brodie E.L."/>
            <person name="Williams K.H."/>
            <person name="Hubbard S.S."/>
            <person name="Banfield J.F."/>
        </authorList>
    </citation>
    <scope>NUCLEOTIDE SEQUENCE [LARGE SCALE GENOMIC DNA]</scope>
</reference>
<organism evidence="1 2">
    <name type="scientific">Candidatus Lloydbacteria bacterium RIFCSPHIGHO2_02_FULL_54_17</name>
    <dbReference type="NCBI Taxonomy" id="1798664"/>
    <lineage>
        <taxon>Bacteria</taxon>
        <taxon>Candidatus Lloydiibacteriota</taxon>
    </lineage>
</organism>
<dbReference type="Proteomes" id="UP000178636">
    <property type="component" value="Unassembled WGS sequence"/>
</dbReference>
<dbReference type="STRING" id="1798664.A3C93_02840"/>
<evidence type="ECO:0000313" key="2">
    <source>
        <dbReference type="Proteomes" id="UP000178636"/>
    </source>
</evidence>
<dbReference type="AlphaFoldDB" id="A0A1G2DCT8"/>
<proteinExistence type="predicted"/>
<dbReference type="EMBL" id="MHLO01000049">
    <property type="protein sequence ID" value="OGZ10608.1"/>
    <property type="molecule type" value="Genomic_DNA"/>
</dbReference>
<protein>
    <submittedName>
        <fullName evidence="1">Uncharacterized protein</fullName>
    </submittedName>
</protein>
<gene>
    <name evidence="1" type="ORF">A3C93_02840</name>
</gene>
<sequence length="303" mass="33696">MVLLAWAVVSRDQAWVTVPSSTGESFDYDQDLDKLPLAQAVIKLERISERPGGRPDLGLYEERVFDFYIERPDVGLKQEDFVDPEGSVYTSDLPPALRTMMLYTSDTDDNARDGFGSSCHFGGFPHTCTRNLYNDKAGKPETIFVKMVFADNTYAAQEITIPYGGMLDEPTVAEPKVAPKNGDRFSMKFRDVGADHYRVAVSICHPYANNGINPCLNENNFGYDLVKKDGKFVLDDFYASDAHAPDITITGNSIELKSDTAFVITGSDNSVSYAVFAEKEGLTDDYIKTHLESRSETELTLVK</sequence>
<evidence type="ECO:0000313" key="1">
    <source>
        <dbReference type="EMBL" id="OGZ10608.1"/>
    </source>
</evidence>
<name>A0A1G2DCT8_9BACT</name>
<comment type="caution">
    <text evidence="1">The sequence shown here is derived from an EMBL/GenBank/DDBJ whole genome shotgun (WGS) entry which is preliminary data.</text>
</comment>